<gene>
    <name evidence="7" type="ORF">EGR_08204</name>
</gene>
<feature type="transmembrane region" description="Helical" evidence="6">
    <location>
        <begin position="402"/>
        <end position="420"/>
    </location>
</feature>
<dbReference type="EMBL" id="APAU02000098">
    <property type="protein sequence ID" value="EUB56967.1"/>
    <property type="molecule type" value="Genomic_DNA"/>
</dbReference>
<feature type="transmembrane region" description="Helical" evidence="6">
    <location>
        <begin position="432"/>
        <end position="453"/>
    </location>
</feature>
<dbReference type="PANTHER" id="PTHR22829:SF5">
    <property type="entry name" value="INTEGRAL MEMBRANE PROTEIN GPR155"/>
    <property type="match status" value="1"/>
</dbReference>
<proteinExistence type="predicted"/>
<protein>
    <submittedName>
        <fullName evidence="7">Integral membrane protein GPR155</fullName>
    </submittedName>
</protein>
<comment type="caution">
    <text evidence="7">The sequence shown here is derived from an EMBL/GenBank/DDBJ whole genome shotgun (WGS) entry which is preliminary data.</text>
</comment>
<dbReference type="InterPro" id="IPR051832">
    <property type="entry name" value="mTOR-Rac_regulators"/>
</dbReference>
<accession>W6UFV8</accession>
<feature type="transmembrane region" description="Helical" evidence="6">
    <location>
        <begin position="226"/>
        <end position="249"/>
    </location>
</feature>
<feature type="transmembrane region" description="Helical" evidence="6">
    <location>
        <begin position="293"/>
        <end position="317"/>
    </location>
</feature>
<evidence type="ECO:0000256" key="4">
    <source>
        <dbReference type="ARBA" id="ARBA00023136"/>
    </source>
</evidence>
<dbReference type="KEGG" id="egl:EGR_08204"/>
<keyword evidence="4 6" id="KW-0472">Membrane</keyword>
<dbReference type="OMA" id="LADFHEW"/>
<reference evidence="7 8" key="1">
    <citation type="journal article" date="2013" name="Nat. Genet.">
        <title>The genome of the hydatid tapeworm Echinococcus granulosus.</title>
        <authorList>
            <person name="Zheng H."/>
            <person name="Zhang W."/>
            <person name="Zhang L."/>
            <person name="Zhang Z."/>
            <person name="Li J."/>
            <person name="Lu G."/>
            <person name="Zhu Y."/>
            <person name="Wang Y."/>
            <person name="Huang Y."/>
            <person name="Liu J."/>
            <person name="Kang H."/>
            <person name="Chen J."/>
            <person name="Wang L."/>
            <person name="Chen A."/>
            <person name="Yu S."/>
            <person name="Gao Z."/>
            <person name="Jin L."/>
            <person name="Gu W."/>
            <person name="Wang Z."/>
            <person name="Zhao L."/>
            <person name="Shi B."/>
            <person name="Wen H."/>
            <person name="Lin R."/>
            <person name="Jones M.K."/>
            <person name="Brejova B."/>
            <person name="Vinar T."/>
            <person name="Zhao G."/>
            <person name="McManus D.P."/>
            <person name="Chen Z."/>
            <person name="Zhou Y."/>
            <person name="Wang S."/>
        </authorList>
    </citation>
    <scope>NUCLEOTIDE SEQUENCE [LARGE SCALE GENOMIC DNA]</scope>
</reference>
<feature type="transmembrane region" description="Helical" evidence="6">
    <location>
        <begin position="465"/>
        <end position="489"/>
    </location>
</feature>
<feature type="transmembrane region" description="Helical" evidence="6">
    <location>
        <begin position="137"/>
        <end position="156"/>
    </location>
</feature>
<dbReference type="Proteomes" id="UP000019149">
    <property type="component" value="Unassembled WGS sequence"/>
</dbReference>
<feature type="compositionally biased region" description="Polar residues" evidence="5">
    <location>
        <begin position="684"/>
        <end position="698"/>
    </location>
</feature>
<comment type="subcellular location">
    <subcellularLocation>
        <location evidence="1">Membrane</location>
        <topology evidence="1">Multi-pass membrane protein</topology>
    </subcellularLocation>
</comment>
<dbReference type="PANTHER" id="PTHR22829">
    <property type="entry name" value="DEP DOMAIN PROTEIN"/>
    <property type="match status" value="1"/>
</dbReference>
<evidence type="ECO:0000256" key="2">
    <source>
        <dbReference type="ARBA" id="ARBA00022692"/>
    </source>
</evidence>
<dbReference type="InterPro" id="IPR004776">
    <property type="entry name" value="Mem_transp_PIN-like"/>
</dbReference>
<dbReference type="AlphaFoldDB" id="W6UFV8"/>
<evidence type="ECO:0000256" key="5">
    <source>
        <dbReference type="SAM" id="MobiDB-lite"/>
    </source>
</evidence>
<dbReference type="Pfam" id="PF03547">
    <property type="entry name" value="Mem_trans"/>
    <property type="match status" value="1"/>
</dbReference>
<evidence type="ECO:0000313" key="7">
    <source>
        <dbReference type="EMBL" id="EUB56967.1"/>
    </source>
</evidence>
<dbReference type="RefSeq" id="XP_024348163.1">
    <property type="nucleotide sequence ID" value="XM_024497453.1"/>
</dbReference>
<keyword evidence="3 6" id="KW-1133">Transmembrane helix</keyword>
<feature type="transmembrane region" description="Helical" evidence="6">
    <location>
        <begin position="709"/>
        <end position="731"/>
    </location>
</feature>
<feature type="transmembrane region" description="Helical" evidence="6">
    <location>
        <begin position="84"/>
        <end position="103"/>
    </location>
</feature>
<evidence type="ECO:0000313" key="8">
    <source>
        <dbReference type="Proteomes" id="UP000019149"/>
    </source>
</evidence>
<evidence type="ECO:0000256" key="3">
    <source>
        <dbReference type="ARBA" id="ARBA00022989"/>
    </source>
</evidence>
<dbReference type="CTD" id="36343919"/>
<dbReference type="GO" id="GO:0055085">
    <property type="term" value="P:transmembrane transport"/>
    <property type="evidence" value="ECO:0007669"/>
    <property type="project" value="InterPro"/>
</dbReference>
<evidence type="ECO:0000256" key="1">
    <source>
        <dbReference type="ARBA" id="ARBA00004141"/>
    </source>
</evidence>
<sequence length="911" mass="102500">MKKLIQMNSTLFVTSESTKDLGTFATTDIADGLGNITTYSASYNHVFAGLTSVFLTIYILIILGFLVGHFRLLSKAQARGFGRFVYRYAISAILFTTTMTIRLEAIQWQAIWSIFIARLLMFFVSTIACLVISRGQLLGLSAIVSLLLTDSNDIAVMYPTFQILHPSMAKHCCIVVALQILLLKPIAFLLLEMNVFRERRMIQRHATLTSASSSSPRMTLRTLFKILCQILLDPQLIAFCLGLICNVAFRNRPPISLTHFGNTFDVAFTSCALFYLGLVCVNAGTNISAMEKPLLTIVLSLKVLVMPILAIKLYNLFPTHVQGDATGTFVLLYSLAPTRATLLSLASRYAVAPNLNEVFTMTLVCDRDIREVEEHEYQFRLKFDLAKICGNKVGNSIRIGTILFFPCLFAYECILYLLSADPSIYAHFLEKTAVFVSWVSLITGLWTRVVFLAGRKMALMPHRFVICYLDCTLFTTNIVVLSALFKSWIYDPTARITLTDYIKFSFYLSAYYCTRMWTAFICIGMLIQQREARLMPRRNRTVFYIFGLLAPILLTVSMKIISHDVRHQDVNPFYRYGTVQQKFTLAVLIICFLGSVVPLILQFCLSSRGSKFPCSSNSLRLTFSRRNFSRSAKNGYAPLANGSAVHEGAAKSGTERLLPEAIPLTNDVEGIEKEEVNAGVIVDQSPTQGEDSESTADPNNKDGQIHRHFAVVGLNLVGMVFGMCGCLWRLLDLRISTTVIVLEFIDQVFNFGQGFLVFSLYGLDVECISKPLCSKFRERITIWFLALKRPRRHRTEAESGGDEGLRVRIPTRQTSSWRIAESFALLHLDACVVEICKPVLLPTREVKRAFVLADFHEWLLKRNICSNLNEVLSLLLSLELNDYARGLSVTSVYALDPESCEKSVFEFTLLN</sequence>
<feature type="transmembrane region" description="Helical" evidence="6">
    <location>
        <begin position="168"/>
        <end position="191"/>
    </location>
</feature>
<dbReference type="OrthoDB" id="2133778at2759"/>
<evidence type="ECO:0000256" key="6">
    <source>
        <dbReference type="SAM" id="Phobius"/>
    </source>
</evidence>
<feature type="transmembrane region" description="Helical" evidence="6">
    <location>
        <begin position="109"/>
        <end position="130"/>
    </location>
</feature>
<dbReference type="GeneID" id="36343919"/>
<feature type="region of interest" description="Disordered" evidence="5">
    <location>
        <begin position="682"/>
        <end position="701"/>
    </location>
</feature>
<feature type="transmembrane region" description="Helical" evidence="6">
    <location>
        <begin position="583"/>
        <end position="605"/>
    </location>
</feature>
<dbReference type="GO" id="GO:0016020">
    <property type="term" value="C:membrane"/>
    <property type="evidence" value="ECO:0007669"/>
    <property type="project" value="UniProtKB-SubCell"/>
</dbReference>
<feature type="transmembrane region" description="Helical" evidence="6">
    <location>
        <begin position="46"/>
        <end position="72"/>
    </location>
</feature>
<feature type="transmembrane region" description="Helical" evidence="6">
    <location>
        <begin position="509"/>
        <end position="529"/>
    </location>
</feature>
<name>W6UFV8_ECHGR</name>
<dbReference type="GO" id="GO:0030514">
    <property type="term" value="P:negative regulation of BMP signaling pathway"/>
    <property type="evidence" value="ECO:0007669"/>
    <property type="project" value="TreeGrafter"/>
</dbReference>
<keyword evidence="2 6" id="KW-0812">Transmembrane</keyword>
<keyword evidence="8" id="KW-1185">Reference proteome</keyword>
<feature type="transmembrane region" description="Helical" evidence="6">
    <location>
        <begin position="261"/>
        <end position="281"/>
    </location>
</feature>
<organism evidence="7 8">
    <name type="scientific">Echinococcus granulosus</name>
    <name type="common">Hydatid tapeworm</name>
    <dbReference type="NCBI Taxonomy" id="6210"/>
    <lineage>
        <taxon>Eukaryota</taxon>
        <taxon>Metazoa</taxon>
        <taxon>Spiralia</taxon>
        <taxon>Lophotrochozoa</taxon>
        <taxon>Platyhelminthes</taxon>
        <taxon>Cestoda</taxon>
        <taxon>Eucestoda</taxon>
        <taxon>Cyclophyllidea</taxon>
        <taxon>Taeniidae</taxon>
        <taxon>Echinococcus</taxon>
        <taxon>Echinococcus granulosus group</taxon>
    </lineage>
</organism>
<feature type="transmembrane region" description="Helical" evidence="6">
    <location>
        <begin position="329"/>
        <end position="351"/>
    </location>
</feature>
<feature type="transmembrane region" description="Helical" evidence="6">
    <location>
        <begin position="541"/>
        <end position="563"/>
    </location>
</feature>